<keyword evidence="10" id="KW-1185">Reference proteome</keyword>
<dbReference type="InParanoid" id="A0A2J6TAU9"/>
<evidence type="ECO:0000256" key="5">
    <source>
        <dbReference type="ARBA" id="ARBA00022801"/>
    </source>
</evidence>
<keyword evidence="2" id="KW-0719">Serine esterase</keyword>
<protein>
    <recommendedName>
        <fullName evidence="8">Carboxylic ester hydrolase</fullName>
        <ecNumber evidence="8">3.1.1.-</ecNumber>
    </recommendedName>
</protein>
<evidence type="ECO:0000313" key="9">
    <source>
        <dbReference type="EMBL" id="PMD60088.1"/>
    </source>
</evidence>
<keyword evidence="6" id="KW-0106">Calcium</keyword>
<dbReference type="EC" id="3.1.1.-" evidence="8"/>
<evidence type="ECO:0000256" key="1">
    <source>
        <dbReference type="ARBA" id="ARBA00006249"/>
    </source>
</evidence>
<organism evidence="9 10">
    <name type="scientific">Hyaloscypha bicolor E</name>
    <dbReference type="NCBI Taxonomy" id="1095630"/>
    <lineage>
        <taxon>Eukaryota</taxon>
        <taxon>Fungi</taxon>
        <taxon>Dikarya</taxon>
        <taxon>Ascomycota</taxon>
        <taxon>Pezizomycotina</taxon>
        <taxon>Leotiomycetes</taxon>
        <taxon>Helotiales</taxon>
        <taxon>Hyaloscyphaceae</taxon>
        <taxon>Hyaloscypha</taxon>
        <taxon>Hyaloscypha bicolor</taxon>
    </lineage>
</organism>
<dbReference type="Pfam" id="PF07519">
    <property type="entry name" value="Tannase"/>
    <property type="match status" value="1"/>
</dbReference>
<evidence type="ECO:0000256" key="4">
    <source>
        <dbReference type="ARBA" id="ARBA00022729"/>
    </source>
</evidence>
<dbReference type="InterPro" id="IPR011118">
    <property type="entry name" value="Tannase/feruloyl_esterase"/>
</dbReference>
<gene>
    <name evidence="9" type="ORF">K444DRAFT_589232</name>
</gene>
<evidence type="ECO:0000256" key="6">
    <source>
        <dbReference type="ARBA" id="ARBA00022837"/>
    </source>
</evidence>
<keyword evidence="7" id="KW-1015">Disulfide bond</keyword>
<keyword evidence="5 8" id="KW-0378">Hydrolase</keyword>
<evidence type="ECO:0000256" key="3">
    <source>
        <dbReference type="ARBA" id="ARBA00022723"/>
    </source>
</evidence>
<name>A0A2J6TAU9_9HELO</name>
<keyword evidence="3" id="KW-0479">Metal-binding</keyword>
<dbReference type="GO" id="GO:0046872">
    <property type="term" value="F:metal ion binding"/>
    <property type="evidence" value="ECO:0007669"/>
    <property type="project" value="UniProtKB-KW"/>
</dbReference>
<dbReference type="GO" id="GO:0030600">
    <property type="term" value="F:feruloyl esterase activity"/>
    <property type="evidence" value="ECO:0007669"/>
    <property type="project" value="UniProtKB-ARBA"/>
</dbReference>
<proteinExistence type="inferred from homology"/>
<dbReference type="EMBL" id="KZ613791">
    <property type="protein sequence ID" value="PMD60088.1"/>
    <property type="molecule type" value="Genomic_DNA"/>
</dbReference>
<dbReference type="PANTHER" id="PTHR33938">
    <property type="entry name" value="FERULOYL ESTERASE B-RELATED"/>
    <property type="match status" value="1"/>
</dbReference>
<sequence length="539" mass="59014">MNLSRLLAITIALSTINAHPHDNCNNEFFNRVLPSNASTLGTYHVPANGSFGQAADIAYPINATNLPALCAVIVNVTSSATSSYTFGLFLPEDWNQRFIAVGNGGFSGGINWLSMGSVVPYGFATLSTSTGHNSTGQDMTWALNNPESKADWGYRAMHGSVVLGKQLTSAYYSRKLCYSYYAGCSTGGKQGMKEVQKYPSDFDGVLIGAPAWWSTHQQLWQLTVGIINLPEGSPSYIPYSMFPLISNEVLRQCDASDGVLDTIIMDPKKCNFRPQALLCHPGQNTSTCLSPEQIKTWEALHRPIADINNTFVYPNFELGSDAQIPGSFGVYGTNAPSLYGTSYVQNYILDDASWDWKTYNYSVVEIADSLNPGSTNAADFDISPFYERGGKLLHYHGLADGLIPTGASELLYNNYLYNMSAKGINLDDFYRFFLVPGMQHCSGSVGNAPWYMGGVQTIRGVYGVPGFRDREHDALLALMAWVEKDVAPEHIIPTKWNNDTDPSQGVLRQRPICKFPAEATYVGHGNVNASSSWKCVAQV</sequence>
<comment type="similarity">
    <text evidence="1 8">Belongs to the tannase family.</text>
</comment>
<dbReference type="Proteomes" id="UP000235371">
    <property type="component" value="Unassembled WGS sequence"/>
</dbReference>
<keyword evidence="4 8" id="KW-0732">Signal</keyword>
<feature type="signal peptide" evidence="8">
    <location>
        <begin position="1"/>
        <end position="18"/>
    </location>
</feature>
<reference evidence="9 10" key="1">
    <citation type="submission" date="2016-04" db="EMBL/GenBank/DDBJ databases">
        <title>A degradative enzymes factory behind the ericoid mycorrhizal symbiosis.</title>
        <authorList>
            <consortium name="DOE Joint Genome Institute"/>
            <person name="Martino E."/>
            <person name="Morin E."/>
            <person name="Grelet G."/>
            <person name="Kuo A."/>
            <person name="Kohler A."/>
            <person name="Daghino S."/>
            <person name="Barry K."/>
            <person name="Choi C."/>
            <person name="Cichocki N."/>
            <person name="Clum A."/>
            <person name="Copeland A."/>
            <person name="Hainaut M."/>
            <person name="Haridas S."/>
            <person name="Labutti K."/>
            <person name="Lindquist E."/>
            <person name="Lipzen A."/>
            <person name="Khouja H.-R."/>
            <person name="Murat C."/>
            <person name="Ohm R."/>
            <person name="Olson A."/>
            <person name="Spatafora J."/>
            <person name="Veneault-Fourrey C."/>
            <person name="Henrissat B."/>
            <person name="Grigoriev I."/>
            <person name="Martin F."/>
            <person name="Perotto S."/>
        </authorList>
    </citation>
    <scope>NUCLEOTIDE SEQUENCE [LARGE SCALE GENOMIC DNA]</scope>
    <source>
        <strain evidence="9 10">E</strain>
    </source>
</reference>
<feature type="chain" id="PRO_5014209729" description="Carboxylic ester hydrolase" evidence="8">
    <location>
        <begin position="19"/>
        <end position="539"/>
    </location>
</feature>
<dbReference type="SUPFAM" id="SSF53474">
    <property type="entry name" value="alpha/beta-Hydrolases"/>
    <property type="match status" value="1"/>
</dbReference>
<dbReference type="OrthoDB" id="3039123at2759"/>
<dbReference type="RefSeq" id="XP_024736992.1">
    <property type="nucleotide sequence ID" value="XM_024878093.1"/>
</dbReference>
<dbReference type="GeneID" id="36586170"/>
<evidence type="ECO:0000256" key="8">
    <source>
        <dbReference type="RuleBase" id="RU361238"/>
    </source>
</evidence>
<evidence type="ECO:0000256" key="7">
    <source>
        <dbReference type="ARBA" id="ARBA00023157"/>
    </source>
</evidence>
<dbReference type="PANTHER" id="PTHR33938:SF2">
    <property type="entry name" value="CARBOXYLIC ESTER HYDROLASE"/>
    <property type="match status" value="1"/>
</dbReference>
<evidence type="ECO:0000313" key="10">
    <source>
        <dbReference type="Proteomes" id="UP000235371"/>
    </source>
</evidence>
<accession>A0A2J6TAU9</accession>
<dbReference type="InterPro" id="IPR029058">
    <property type="entry name" value="AB_hydrolase_fold"/>
</dbReference>
<dbReference type="AlphaFoldDB" id="A0A2J6TAU9"/>
<evidence type="ECO:0000256" key="2">
    <source>
        <dbReference type="ARBA" id="ARBA00022487"/>
    </source>
</evidence>